<dbReference type="RefSeq" id="WP_148930712.1">
    <property type="nucleotide sequence ID" value="NZ_VNHS01000007.1"/>
</dbReference>
<dbReference type="AlphaFoldDB" id="A0A5S5C1V5"/>
<name>A0A5S5C1V5_9BACL</name>
<evidence type="ECO:0000313" key="2">
    <source>
        <dbReference type="Proteomes" id="UP000323257"/>
    </source>
</evidence>
<reference evidence="1 2" key="1">
    <citation type="submission" date="2019-07" db="EMBL/GenBank/DDBJ databases">
        <title>Genomic Encyclopedia of Type Strains, Phase III (KMG-III): the genomes of soil and plant-associated and newly described type strains.</title>
        <authorList>
            <person name="Whitman W."/>
        </authorList>
    </citation>
    <scope>NUCLEOTIDE SEQUENCE [LARGE SCALE GENOMIC DNA]</scope>
    <source>
        <strain evidence="1 2">BL24</strain>
    </source>
</reference>
<accession>A0A5S5C1V5</accession>
<dbReference type="SUPFAM" id="SSF52833">
    <property type="entry name" value="Thioredoxin-like"/>
    <property type="match status" value="1"/>
</dbReference>
<dbReference type="InterPro" id="IPR036249">
    <property type="entry name" value="Thioredoxin-like_sf"/>
</dbReference>
<keyword evidence="2" id="KW-1185">Reference proteome</keyword>
<organism evidence="1 2">
    <name type="scientific">Paenibacillus methanolicus</name>
    <dbReference type="NCBI Taxonomy" id="582686"/>
    <lineage>
        <taxon>Bacteria</taxon>
        <taxon>Bacillati</taxon>
        <taxon>Bacillota</taxon>
        <taxon>Bacilli</taxon>
        <taxon>Bacillales</taxon>
        <taxon>Paenibacillaceae</taxon>
        <taxon>Paenibacillus</taxon>
    </lineage>
</organism>
<dbReference type="EMBL" id="VNHS01000007">
    <property type="protein sequence ID" value="TYP73149.1"/>
    <property type="molecule type" value="Genomic_DNA"/>
</dbReference>
<dbReference type="Gene3D" id="3.40.30.10">
    <property type="entry name" value="Glutaredoxin"/>
    <property type="match status" value="1"/>
</dbReference>
<gene>
    <name evidence="1" type="ORF">BCM02_107133</name>
</gene>
<evidence type="ECO:0008006" key="3">
    <source>
        <dbReference type="Google" id="ProtNLM"/>
    </source>
</evidence>
<dbReference type="Proteomes" id="UP000323257">
    <property type="component" value="Unassembled WGS sequence"/>
</dbReference>
<protein>
    <recommendedName>
        <fullName evidence="3">AhpC/TSA family protein</fullName>
    </recommendedName>
</protein>
<dbReference type="OrthoDB" id="2596987at2"/>
<evidence type="ECO:0000313" key="1">
    <source>
        <dbReference type="EMBL" id="TYP73149.1"/>
    </source>
</evidence>
<proteinExistence type="predicted"/>
<sequence length="140" mass="15678">MRTHIQIGDYIPDVTLSAGIKLYSLLEDYLLIAMVSTDCAVCLPAFDEIDRFAAERPDYKLIVLMDTSEDKLELAKQAFSAPVRLYRIEASVDHDMKGYGFPWAYGVNSEGQLISHYSCSEPGHLDIIAAPFRMFHSVVG</sequence>
<comment type="caution">
    <text evidence="1">The sequence shown here is derived from an EMBL/GenBank/DDBJ whole genome shotgun (WGS) entry which is preliminary data.</text>
</comment>